<sequence>MSWWDGDFFFGQYSDVSRVVETYQEPCDDEDVNRECYGGEQSQPPQVAVKKEEADIVYQNMDWNTNEIFISVEELMAWVKSSALDNGYIVVTGRSKKKKGTDEVNKIWLVCDRGGEHNSTAILRRTGSKKIGCPFKLIGIYDSDSYGWKLQVRNDKHNHEPAQNLEGHPFVRRMSEQEQNMVHHLTEQHMDPRNILSSLKKQNPNNVSIRRDIVGVTSTHHTFCIAHAFVSKEKEENYHWVLERVKDMLDKCMEPRVIITDRDLALMNACHTIIPLSDIDIFWTKLDTRYPTLLEDEEIDVAGQMGLVMQEINSKLESVKKSLVKKILSQVFSFKSEKKTPLVQKDTRGRPTLKTQQQRGSETRQSAVDDSQESSFQLPRHSSFTPAMSNQQRPPSNVVVQRLQEGKKDSRQVKLTR</sequence>
<feature type="compositionally biased region" description="Basic and acidic residues" evidence="1">
    <location>
        <begin position="340"/>
        <end position="349"/>
    </location>
</feature>
<name>A0A5N6Q6P0_9ASTR</name>
<feature type="compositionally biased region" description="Basic and acidic residues" evidence="1">
    <location>
        <begin position="404"/>
        <end position="417"/>
    </location>
</feature>
<keyword evidence="4" id="KW-1185">Reference proteome</keyword>
<evidence type="ECO:0000313" key="4">
    <source>
        <dbReference type="Proteomes" id="UP000326396"/>
    </source>
</evidence>
<evidence type="ECO:0000259" key="2">
    <source>
        <dbReference type="Pfam" id="PF10551"/>
    </source>
</evidence>
<feature type="compositionally biased region" description="Polar residues" evidence="1">
    <location>
        <begin position="353"/>
        <end position="399"/>
    </location>
</feature>
<evidence type="ECO:0000256" key="1">
    <source>
        <dbReference type="SAM" id="MobiDB-lite"/>
    </source>
</evidence>
<dbReference type="InterPro" id="IPR052579">
    <property type="entry name" value="Zinc_finger_SWIM"/>
</dbReference>
<proteinExistence type="predicted"/>
<organism evidence="3 4">
    <name type="scientific">Mikania micrantha</name>
    <name type="common">bitter vine</name>
    <dbReference type="NCBI Taxonomy" id="192012"/>
    <lineage>
        <taxon>Eukaryota</taxon>
        <taxon>Viridiplantae</taxon>
        <taxon>Streptophyta</taxon>
        <taxon>Embryophyta</taxon>
        <taxon>Tracheophyta</taxon>
        <taxon>Spermatophyta</taxon>
        <taxon>Magnoliopsida</taxon>
        <taxon>eudicotyledons</taxon>
        <taxon>Gunneridae</taxon>
        <taxon>Pentapetalae</taxon>
        <taxon>asterids</taxon>
        <taxon>campanulids</taxon>
        <taxon>Asterales</taxon>
        <taxon>Asteraceae</taxon>
        <taxon>Asteroideae</taxon>
        <taxon>Heliantheae alliance</taxon>
        <taxon>Eupatorieae</taxon>
        <taxon>Mikania</taxon>
    </lineage>
</organism>
<dbReference type="InterPro" id="IPR018289">
    <property type="entry name" value="MULE_transposase_dom"/>
</dbReference>
<protein>
    <recommendedName>
        <fullName evidence="2">MULE transposase domain-containing protein</fullName>
    </recommendedName>
</protein>
<dbReference type="PANTHER" id="PTHR31569">
    <property type="entry name" value="SWIM-TYPE DOMAIN-CONTAINING PROTEIN"/>
    <property type="match status" value="1"/>
</dbReference>
<evidence type="ECO:0000313" key="3">
    <source>
        <dbReference type="EMBL" id="KAD7479437.1"/>
    </source>
</evidence>
<dbReference type="OrthoDB" id="4815524at2759"/>
<dbReference type="Proteomes" id="UP000326396">
    <property type="component" value="Linkage Group LG1"/>
</dbReference>
<dbReference type="AlphaFoldDB" id="A0A5N6Q6P0"/>
<comment type="caution">
    <text evidence="3">The sequence shown here is derived from an EMBL/GenBank/DDBJ whole genome shotgun (WGS) entry which is preliminary data.</text>
</comment>
<gene>
    <name evidence="3" type="ORF">E3N88_02573</name>
</gene>
<feature type="region of interest" description="Disordered" evidence="1">
    <location>
        <begin position="340"/>
        <end position="417"/>
    </location>
</feature>
<accession>A0A5N6Q6P0</accession>
<feature type="domain" description="MULE transposase" evidence="2">
    <location>
        <begin position="213"/>
        <end position="278"/>
    </location>
</feature>
<dbReference type="Pfam" id="PF10551">
    <property type="entry name" value="MULE"/>
    <property type="match status" value="1"/>
</dbReference>
<reference evidence="3 4" key="1">
    <citation type="submission" date="2019-05" db="EMBL/GenBank/DDBJ databases">
        <title>Mikania micrantha, genome provides insights into the molecular mechanism of rapid growth.</title>
        <authorList>
            <person name="Liu B."/>
        </authorList>
    </citation>
    <scope>NUCLEOTIDE SEQUENCE [LARGE SCALE GENOMIC DNA]</scope>
    <source>
        <strain evidence="3">NLD-2019</strain>
        <tissue evidence="3">Leaf</tissue>
    </source>
</reference>
<dbReference type="PANTHER" id="PTHR31569:SF4">
    <property type="entry name" value="SWIM-TYPE DOMAIN-CONTAINING PROTEIN"/>
    <property type="match status" value="1"/>
</dbReference>
<dbReference type="EMBL" id="SZYD01000001">
    <property type="protein sequence ID" value="KAD7479437.1"/>
    <property type="molecule type" value="Genomic_DNA"/>
</dbReference>